<protein>
    <submittedName>
        <fullName evidence="2">Uncharacterized protein</fullName>
    </submittedName>
</protein>
<name>A0A6C0DI35_9ZZZZ</name>
<reference evidence="2" key="1">
    <citation type="journal article" date="2020" name="Nature">
        <title>Giant virus diversity and host interactions through global metagenomics.</title>
        <authorList>
            <person name="Schulz F."/>
            <person name="Roux S."/>
            <person name="Paez-Espino D."/>
            <person name="Jungbluth S."/>
            <person name="Walsh D.A."/>
            <person name="Denef V.J."/>
            <person name="McMahon K.D."/>
            <person name="Konstantinidis K.T."/>
            <person name="Eloe-Fadrosh E.A."/>
            <person name="Kyrpides N.C."/>
            <person name="Woyke T."/>
        </authorList>
    </citation>
    <scope>NUCLEOTIDE SEQUENCE</scope>
    <source>
        <strain evidence="2">GVMAG-M-3300023174-176</strain>
    </source>
</reference>
<sequence length="222" mass="24600">MVFTFEKPVAAKINSPSGAVDTQYSFKLATDESVAGRQDGSANPLGLLHRALTESGTLPLLLEEFVRFSKPYFAKQHSVPALLKLIRHIIIDSGSAGGTALADAAHYLFVPTEITILRNTFSVHWKMSQQELLIDIPVEEESGDLEVADFSDLPTDENAEVLDVVDPRHHMDKRRVQEANLRAKLAHLKAERAYAEYVQKYGTDPSDSEDDSEDDSENSDSE</sequence>
<feature type="compositionally biased region" description="Acidic residues" evidence="1">
    <location>
        <begin position="206"/>
        <end position="222"/>
    </location>
</feature>
<dbReference type="EMBL" id="MN739613">
    <property type="protein sequence ID" value="QHT15579.1"/>
    <property type="molecule type" value="Genomic_DNA"/>
</dbReference>
<organism evidence="2">
    <name type="scientific">viral metagenome</name>
    <dbReference type="NCBI Taxonomy" id="1070528"/>
    <lineage>
        <taxon>unclassified sequences</taxon>
        <taxon>metagenomes</taxon>
        <taxon>organismal metagenomes</taxon>
    </lineage>
</organism>
<dbReference type="AlphaFoldDB" id="A0A6C0DI35"/>
<feature type="region of interest" description="Disordered" evidence="1">
    <location>
        <begin position="197"/>
        <end position="222"/>
    </location>
</feature>
<proteinExistence type="predicted"/>
<accession>A0A6C0DI35</accession>
<evidence type="ECO:0000256" key="1">
    <source>
        <dbReference type="SAM" id="MobiDB-lite"/>
    </source>
</evidence>
<evidence type="ECO:0000313" key="2">
    <source>
        <dbReference type="EMBL" id="QHT15579.1"/>
    </source>
</evidence>